<keyword evidence="1" id="KW-0472">Membrane</keyword>
<keyword evidence="3" id="KW-1185">Reference proteome</keyword>
<feature type="transmembrane region" description="Helical" evidence="1">
    <location>
        <begin position="70"/>
        <end position="90"/>
    </location>
</feature>
<organism evidence="2 3">
    <name type="scientific">Clostridium luticellarii</name>
    <dbReference type="NCBI Taxonomy" id="1691940"/>
    <lineage>
        <taxon>Bacteria</taxon>
        <taxon>Bacillati</taxon>
        <taxon>Bacillota</taxon>
        <taxon>Clostridia</taxon>
        <taxon>Eubacteriales</taxon>
        <taxon>Clostridiaceae</taxon>
        <taxon>Clostridium</taxon>
    </lineage>
</organism>
<comment type="caution">
    <text evidence="2">The sequence shown here is derived from an EMBL/GenBank/DDBJ whole genome shotgun (WGS) entry which is preliminary data.</text>
</comment>
<protein>
    <submittedName>
        <fullName evidence="2">Uncharacterized protein</fullName>
    </submittedName>
</protein>
<dbReference type="OrthoDB" id="1913273at2"/>
<evidence type="ECO:0000256" key="1">
    <source>
        <dbReference type="SAM" id="Phobius"/>
    </source>
</evidence>
<evidence type="ECO:0000313" key="3">
    <source>
        <dbReference type="Proteomes" id="UP000237798"/>
    </source>
</evidence>
<keyword evidence="1" id="KW-0812">Transmembrane</keyword>
<sequence>MTGDVKLKNILKYIPGFRTGEKYKMIVASIYYITCAIAILPNWGLFLLFFAAPFVLFFGMSAFKNKSRSSAVVCLIAVLIMCLGRALIALK</sequence>
<gene>
    <name evidence="2" type="ORF">CLLU_35070</name>
</gene>
<dbReference type="Proteomes" id="UP000237798">
    <property type="component" value="Unassembled WGS sequence"/>
</dbReference>
<evidence type="ECO:0000313" key="2">
    <source>
        <dbReference type="EMBL" id="PRR79513.1"/>
    </source>
</evidence>
<keyword evidence="1" id="KW-1133">Transmembrane helix</keyword>
<reference evidence="2 3" key="1">
    <citation type="submission" date="2018-03" db="EMBL/GenBank/DDBJ databases">
        <title>Genome sequence of Clostridium luticellarii DSM 29923.</title>
        <authorList>
            <person name="Poehlein A."/>
            <person name="Daniel R."/>
        </authorList>
    </citation>
    <scope>NUCLEOTIDE SEQUENCE [LARGE SCALE GENOMIC DNA]</scope>
    <source>
        <strain evidence="2 3">DSM 29923</strain>
    </source>
</reference>
<dbReference type="EMBL" id="PVXP01000103">
    <property type="protein sequence ID" value="PRR79513.1"/>
    <property type="molecule type" value="Genomic_DNA"/>
</dbReference>
<feature type="transmembrane region" description="Helical" evidence="1">
    <location>
        <begin position="30"/>
        <end position="58"/>
    </location>
</feature>
<accession>A0A2T0B6S4</accession>
<dbReference type="RefSeq" id="WP_106011045.1">
    <property type="nucleotide sequence ID" value="NZ_PVXP01000103.1"/>
</dbReference>
<dbReference type="AlphaFoldDB" id="A0A2T0B6S4"/>
<proteinExistence type="predicted"/>
<name>A0A2T0B6S4_9CLOT</name>